<evidence type="ECO:0000313" key="5">
    <source>
        <dbReference type="EMBL" id="SBV31762.1"/>
    </source>
</evidence>
<accession>A0A1Y5PNX3</accession>
<sequence>MGQFIKAGRDGHILTITLDRPEVLNALHAPACRELSDLLDDFGRDDSLWIAIITGAGRAFCAGHDVKDGFHDAMPETGWAGLSRRYDLFKPLIAAVNGPAAGGGWEIALACDIVVAEEGATFSLPEAKVGAAATGGGARRLPQRLSWHLAMELLLTGKRIDAAEAARLGLVNEVVGPGQALEAARRYADAMLACAPLSLQATKRIALASLESEAREVQHLAAELNEQLKRTDDNREGVDAFVAKRPPRWRGR</sequence>
<dbReference type="InterPro" id="IPR001753">
    <property type="entry name" value="Enoyl-CoA_hydra/iso"/>
</dbReference>
<dbReference type="PROSITE" id="PS00166">
    <property type="entry name" value="ENOYL_COA_HYDRATASE"/>
    <property type="match status" value="1"/>
</dbReference>
<protein>
    <submittedName>
        <fullName evidence="5">Carnitinyl-CoA dehydratase</fullName>
        <ecNumber evidence="5">4.2.1.-</ecNumber>
    </submittedName>
</protein>
<dbReference type="Gene3D" id="1.10.12.10">
    <property type="entry name" value="Lyase 2-enoyl-coa Hydratase, Chain A, domain 2"/>
    <property type="match status" value="1"/>
</dbReference>
<comment type="similarity">
    <text evidence="1 3">Belongs to the enoyl-CoA hydratase/isomerase family.</text>
</comment>
<dbReference type="KEGG" id="sphu:SPPYR_0642"/>
<dbReference type="GO" id="GO:0006635">
    <property type="term" value="P:fatty acid beta-oxidation"/>
    <property type="evidence" value="ECO:0007669"/>
    <property type="project" value="TreeGrafter"/>
</dbReference>
<dbReference type="SUPFAM" id="SSF52096">
    <property type="entry name" value="ClpP/crotonase"/>
    <property type="match status" value="1"/>
</dbReference>
<evidence type="ECO:0000256" key="4">
    <source>
        <dbReference type="SAM" id="Coils"/>
    </source>
</evidence>
<keyword evidence="2 5" id="KW-0456">Lyase</keyword>
<dbReference type="InterPro" id="IPR014748">
    <property type="entry name" value="Enoyl-CoA_hydra_C"/>
</dbReference>
<dbReference type="GO" id="GO:0016829">
    <property type="term" value="F:lyase activity"/>
    <property type="evidence" value="ECO:0007669"/>
    <property type="project" value="UniProtKB-KW"/>
</dbReference>
<evidence type="ECO:0000256" key="3">
    <source>
        <dbReference type="RuleBase" id="RU003707"/>
    </source>
</evidence>
<evidence type="ECO:0000256" key="1">
    <source>
        <dbReference type="ARBA" id="ARBA00005254"/>
    </source>
</evidence>
<organism evidence="5">
    <name type="scientific">uncultured Sphingopyxis sp</name>
    <dbReference type="NCBI Taxonomy" id="310581"/>
    <lineage>
        <taxon>Bacteria</taxon>
        <taxon>Pseudomonadati</taxon>
        <taxon>Pseudomonadota</taxon>
        <taxon>Alphaproteobacteria</taxon>
        <taxon>Sphingomonadales</taxon>
        <taxon>Sphingomonadaceae</taxon>
        <taxon>Sphingopyxis</taxon>
        <taxon>environmental samples</taxon>
    </lineage>
</organism>
<dbReference type="Pfam" id="PF00378">
    <property type="entry name" value="ECH_1"/>
    <property type="match status" value="1"/>
</dbReference>
<dbReference type="InterPro" id="IPR018376">
    <property type="entry name" value="Enoyl-CoA_hyd/isom_CS"/>
</dbReference>
<reference evidence="5" key="1">
    <citation type="submission" date="2016-03" db="EMBL/GenBank/DDBJ databases">
        <authorList>
            <person name="Ploux O."/>
        </authorList>
    </citation>
    <scope>NUCLEOTIDE SEQUENCE</scope>
    <source>
        <strain evidence="5">UC10</strain>
    </source>
</reference>
<dbReference type="CDD" id="cd06558">
    <property type="entry name" value="crotonase-like"/>
    <property type="match status" value="1"/>
</dbReference>
<dbReference type="PANTHER" id="PTHR11941:SF54">
    <property type="entry name" value="ENOYL-COA HYDRATASE, MITOCHONDRIAL"/>
    <property type="match status" value="1"/>
</dbReference>
<dbReference type="Gene3D" id="3.90.226.10">
    <property type="entry name" value="2-enoyl-CoA Hydratase, Chain A, domain 1"/>
    <property type="match status" value="1"/>
</dbReference>
<feature type="coiled-coil region" evidence="4">
    <location>
        <begin position="207"/>
        <end position="234"/>
    </location>
</feature>
<evidence type="ECO:0000256" key="2">
    <source>
        <dbReference type="ARBA" id="ARBA00023239"/>
    </source>
</evidence>
<name>A0A1Y5PNX3_9SPHN</name>
<dbReference type="EC" id="4.2.1.-" evidence="5"/>
<proteinExistence type="inferred from homology"/>
<dbReference type="PANTHER" id="PTHR11941">
    <property type="entry name" value="ENOYL-COA HYDRATASE-RELATED"/>
    <property type="match status" value="1"/>
</dbReference>
<gene>
    <name evidence="5" type="primary">caiD</name>
    <name evidence="5" type="ORF">SPPYR_0642</name>
</gene>
<dbReference type="EMBL" id="LT598653">
    <property type="protein sequence ID" value="SBV31762.1"/>
    <property type="molecule type" value="Genomic_DNA"/>
</dbReference>
<keyword evidence="4" id="KW-0175">Coiled coil</keyword>
<dbReference type="InterPro" id="IPR029045">
    <property type="entry name" value="ClpP/crotonase-like_dom_sf"/>
</dbReference>
<dbReference type="AlphaFoldDB" id="A0A1Y5PNX3"/>
<dbReference type="RefSeq" id="WP_295323622.1">
    <property type="nucleotide sequence ID" value="NZ_LT598653.1"/>
</dbReference>